<dbReference type="Gene3D" id="3.30.200.20">
    <property type="entry name" value="Phosphorylase Kinase, domain 1"/>
    <property type="match status" value="1"/>
</dbReference>
<evidence type="ECO:0000313" key="5">
    <source>
        <dbReference type="EMBL" id="TMW66852.1"/>
    </source>
</evidence>
<dbReference type="PROSITE" id="PS00108">
    <property type="entry name" value="PROTEIN_KINASE_ST"/>
    <property type="match status" value="1"/>
</dbReference>
<evidence type="ECO:0000256" key="3">
    <source>
        <dbReference type="SAM" id="SignalP"/>
    </source>
</evidence>
<name>A0A8K1CQK7_PYTOL</name>
<keyword evidence="2" id="KW-0472">Membrane</keyword>
<proteinExistence type="predicted"/>
<dbReference type="InterPro" id="IPR011009">
    <property type="entry name" value="Kinase-like_dom_sf"/>
</dbReference>
<protein>
    <recommendedName>
        <fullName evidence="4">Protein kinase domain-containing protein</fullName>
    </recommendedName>
</protein>
<keyword evidence="6" id="KW-1185">Reference proteome</keyword>
<dbReference type="InterPro" id="IPR008271">
    <property type="entry name" value="Ser/Thr_kinase_AS"/>
</dbReference>
<evidence type="ECO:0000313" key="6">
    <source>
        <dbReference type="Proteomes" id="UP000794436"/>
    </source>
</evidence>
<dbReference type="InterPro" id="IPR000719">
    <property type="entry name" value="Prot_kinase_dom"/>
</dbReference>
<dbReference type="PANTHER" id="PTHR44329">
    <property type="entry name" value="SERINE/THREONINE-PROTEIN KINASE TNNI3K-RELATED"/>
    <property type="match status" value="1"/>
</dbReference>
<evidence type="ECO:0000256" key="2">
    <source>
        <dbReference type="SAM" id="Phobius"/>
    </source>
</evidence>
<feature type="transmembrane region" description="Helical" evidence="2">
    <location>
        <begin position="293"/>
        <end position="313"/>
    </location>
</feature>
<evidence type="ECO:0000256" key="1">
    <source>
        <dbReference type="SAM" id="MobiDB-lite"/>
    </source>
</evidence>
<keyword evidence="2" id="KW-0812">Transmembrane</keyword>
<keyword evidence="3" id="KW-0732">Signal</keyword>
<accession>A0A8K1CQK7</accession>
<feature type="signal peptide" evidence="3">
    <location>
        <begin position="1"/>
        <end position="33"/>
    </location>
</feature>
<comment type="caution">
    <text evidence="5">The sequence shown here is derived from an EMBL/GenBank/DDBJ whole genome shotgun (WGS) entry which is preliminary data.</text>
</comment>
<dbReference type="GO" id="GO:0005524">
    <property type="term" value="F:ATP binding"/>
    <property type="evidence" value="ECO:0007669"/>
    <property type="project" value="InterPro"/>
</dbReference>
<dbReference type="PROSITE" id="PS50011">
    <property type="entry name" value="PROTEIN_KINASE_DOM"/>
    <property type="match status" value="1"/>
</dbReference>
<feature type="region of interest" description="Disordered" evidence="1">
    <location>
        <begin position="325"/>
        <end position="358"/>
    </location>
</feature>
<feature type="compositionally biased region" description="Polar residues" evidence="1">
    <location>
        <begin position="340"/>
        <end position="349"/>
    </location>
</feature>
<dbReference type="EMBL" id="SPLM01000006">
    <property type="protein sequence ID" value="TMW66852.1"/>
    <property type="molecule type" value="Genomic_DNA"/>
</dbReference>
<dbReference type="Proteomes" id="UP000794436">
    <property type="component" value="Unassembled WGS sequence"/>
</dbReference>
<gene>
    <name evidence="5" type="ORF">Poli38472_011968</name>
</gene>
<dbReference type="InterPro" id="IPR051681">
    <property type="entry name" value="Ser/Thr_Kinases-Pseudokinases"/>
</dbReference>
<dbReference type="Gene3D" id="1.10.510.10">
    <property type="entry name" value="Transferase(Phosphotransferase) domain 1"/>
    <property type="match status" value="1"/>
</dbReference>
<evidence type="ECO:0000259" key="4">
    <source>
        <dbReference type="PROSITE" id="PS50011"/>
    </source>
</evidence>
<feature type="chain" id="PRO_5035455566" description="Protein kinase domain-containing protein" evidence="3">
    <location>
        <begin position="34"/>
        <end position="666"/>
    </location>
</feature>
<dbReference type="OrthoDB" id="4062651at2759"/>
<dbReference type="SUPFAM" id="SSF56112">
    <property type="entry name" value="Protein kinase-like (PK-like)"/>
    <property type="match status" value="1"/>
</dbReference>
<feature type="domain" description="Protein kinase" evidence="4">
    <location>
        <begin position="394"/>
        <end position="665"/>
    </location>
</feature>
<dbReference type="PANTHER" id="PTHR44329:SF214">
    <property type="entry name" value="PROTEIN KINASE DOMAIN-CONTAINING PROTEIN"/>
    <property type="match status" value="1"/>
</dbReference>
<dbReference type="SMART" id="SM00220">
    <property type="entry name" value="S_TKc"/>
    <property type="match status" value="1"/>
</dbReference>
<sequence>MTPMPRATTRRRRVHALLTLGVVASSQFAPVDARQDVPAQFYKLYQQQKDISPVTFAPDPMPDSITERLLGMDFSSLPIALQHAVLWDSGLVASSDTTRQAYVQVKVPCGSTMNDIFLPRDTISEKAKCGMVDCNTQILLFAFKNCSGHAVEPLTKCGILDGAPVNTVSVNPLWVEDGDIDTEPGFQVYLHENTERAVNTSSSSTSEDGSTSVGETTLFTIQEKPTLKLEDTRGSCPNKATFIIPCRRLTTAVLGDDNGNAWCDPVSGVLVDLWLSDEHTARQSKGMNTTSKVFIVLFAAAAAVALAFGFLLYRNRRSRGASTASGYLRHPVHTPGHLQTDLTSSNNAAYSDGSPMDTGEAEKRNLLYRERSTELAAFCDDQELLLKRISYSSLHFSSLIARGANGEVWRGEYAGQVVAIKRLLKERHSDILSMEIFAREIRLAATLEHPNIVQFVGMSWRSLADLCMVSEFLSMGDLSQFLLSKESRNLTWKNEKMAIALDLANALVYLHSLIPVIIHRDLKSLNVLLNDKFEAKLSDFGLSRERSFDETMTMGVGTLLWTAPEVLRGDRYSEKADIYSYGIVLSELDTCLPPYSLNEQVTQSKMKSAQLLPMIRSGQITPQFRSNVPKELHELALSCLDITPEKRPNAMQIVYLLRSKVVPALQ</sequence>
<dbReference type="GO" id="GO:0004674">
    <property type="term" value="F:protein serine/threonine kinase activity"/>
    <property type="evidence" value="ECO:0007669"/>
    <property type="project" value="TreeGrafter"/>
</dbReference>
<dbReference type="Pfam" id="PF00069">
    <property type="entry name" value="Pkinase"/>
    <property type="match status" value="1"/>
</dbReference>
<organism evidence="5 6">
    <name type="scientific">Pythium oligandrum</name>
    <name type="common">Mycoparasitic fungus</name>
    <dbReference type="NCBI Taxonomy" id="41045"/>
    <lineage>
        <taxon>Eukaryota</taxon>
        <taxon>Sar</taxon>
        <taxon>Stramenopiles</taxon>
        <taxon>Oomycota</taxon>
        <taxon>Peronosporomycetes</taxon>
        <taxon>Pythiales</taxon>
        <taxon>Pythiaceae</taxon>
        <taxon>Pythium</taxon>
    </lineage>
</organism>
<dbReference type="AlphaFoldDB" id="A0A8K1CQK7"/>
<dbReference type="CDD" id="cd13999">
    <property type="entry name" value="STKc_MAP3K-like"/>
    <property type="match status" value="1"/>
</dbReference>
<keyword evidence="2" id="KW-1133">Transmembrane helix</keyword>
<reference evidence="5" key="1">
    <citation type="submission" date="2019-03" db="EMBL/GenBank/DDBJ databases">
        <title>Long read genome sequence of the mycoparasitic Pythium oligandrum ATCC 38472 isolated from sugarbeet rhizosphere.</title>
        <authorList>
            <person name="Gaulin E."/>
        </authorList>
    </citation>
    <scope>NUCLEOTIDE SEQUENCE</scope>
    <source>
        <strain evidence="5">ATCC 38472_TT</strain>
    </source>
</reference>